<comment type="function">
    <text evidence="4">Binds specifically to cytosolic chaperonin (c-CPN) and transfers target proteins to it. Binds to nascent polypeptide chain and promotes folding in an environment in which there are many competing pathways for nonnative proteins.</text>
</comment>
<evidence type="ECO:0000256" key="3">
    <source>
        <dbReference type="ARBA" id="ARBA00023186"/>
    </source>
</evidence>
<organism evidence="6 7">
    <name type="scientific">Araneus ventricosus</name>
    <name type="common">Orbweaver spider</name>
    <name type="synonym">Epeira ventricosa</name>
    <dbReference type="NCBI Taxonomy" id="182803"/>
    <lineage>
        <taxon>Eukaryota</taxon>
        <taxon>Metazoa</taxon>
        <taxon>Ecdysozoa</taxon>
        <taxon>Arthropoda</taxon>
        <taxon>Chelicerata</taxon>
        <taxon>Arachnida</taxon>
        <taxon>Araneae</taxon>
        <taxon>Araneomorphae</taxon>
        <taxon>Entelegynae</taxon>
        <taxon>Araneoidea</taxon>
        <taxon>Araneidae</taxon>
        <taxon>Araneus</taxon>
    </lineage>
</organism>
<evidence type="ECO:0000256" key="5">
    <source>
        <dbReference type="SAM" id="MobiDB-lite"/>
    </source>
</evidence>
<evidence type="ECO:0000256" key="1">
    <source>
        <dbReference type="ARBA" id="ARBA00008045"/>
    </source>
</evidence>
<dbReference type="PANTHER" id="PTHR13303">
    <property type="entry name" value="PREFOLDIN SUBUNIT 2"/>
    <property type="match status" value="1"/>
</dbReference>
<dbReference type="GO" id="GO:0051082">
    <property type="term" value="F:unfolded protein binding"/>
    <property type="evidence" value="ECO:0007669"/>
    <property type="project" value="InterPro"/>
</dbReference>
<evidence type="ECO:0000256" key="2">
    <source>
        <dbReference type="ARBA" id="ARBA00011695"/>
    </source>
</evidence>
<dbReference type="Gene3D" id="1.10.287.370">
    <property type="match status" value="1"/>
</dbReference>
<dbReference type="Pfam" id="PF01920">
    <property type="entry name" value="Prefoldin_2"/>
    <property type="match status" value="1"/>
</dbReference>
<comment type="caution">
    <text evidence="6">The sequence shown here is derived from an EMBL/GenBank/DDBJ whole genome shotgun (WGS) entry which is preliminary data.</text>
</comment>
<comment type="similarity">
    <text evidence="1">Belongs to the prefoldin subunit beta family.</text>
</comment>
<keyword evidence="7" id="KW-1185">Reference proteome</keyword>
<dbReference type="Proteomes" id="UP000499080">
    <property type="component" value="Unassembled WGS sequence"/>
</dbReference>
<dbReference type="EMBL" id="BGPR01002064">
    <property type="protein sequence ID" value="GBM67157.1"/>
    <property type="molecule type" value="Genomic_DNA"/>
</dbReference>
<evidence type="ECO:0000256" key="4">
    <source>
        <dbReference type="ARBA" id="ARBA00024667"/>
    </source>
</evidence>
<name>A0A4Y2HP46_ARAVE</name>
<feature type="compositionally biased region" description="Basic and acidic residues" evidence="5">
    <location>
        <begin position="116"/>
        <end position="127"/>
    </location>
</feature>
<gene>
    <name evidence="6" type="primary">PFDN2</name>
    <name evidence="6" type="ORF">AVEN_69598_1</name>
</gene>
<dbReference type="InterPro" id="IPR027235">
    <property type="entry name" value="PFD2"/>
</dbReference>
<comment type="subunit">
    <text evidence="2">Heterohexamer of two PFD-alpha type and four PFD-beta type subunits.</text>
</comment>
<dbReference type="InterPro" id="IPR009053">
    <property type="entry name" value="Prefoldin"/>
</dbReference>
<dbReference type="SUPFAM" id="SSF46579">
    <property type="entry name" value="Prefoldin"/>
    <property type="match status" value="1"/>
</dbReference>
<evidence type="ECO:0000313" key="6">
    <source>
        <dbReference type="EMBL" id="GBM67157.1"/>
    </source>
</evidence>
<dbReference type="InterPro" id="IPR002777">
    <property type="entry name" value="PFD_beta-like"/>
</dbReference>
<accession>A0A4Y2HP46</accession>
<dbReference type="OrthoDB" id="29646at2759"/>
<feature type="region of interest" description="Disordered" evidence="5">
    <location>
        <begin position="116"/>
        <end position="153"/>
    </location>
</feature>
<protein>
    <submittedName>
        <fullName evidence="6">Prefoldin subunit 2</fullName>
    </submittedName>
</protein>
<dbReference type="AlphaFoldDB" id="A0A4Y2HP46"/>
<feature type="compositionally biased region" description="Polar residues" evidence="5">
    <location>
        <begin position="142"/>
        <end position="153"/>
    </location>
</feature>
<dbReference type="GO" id="GO:0006457">
    <property type="term" value="P:protein folding"/>
    <property type="evidence" value="ECO:0007669"/>
    <property type="project" value="InterPro"/>
</dbReference>
<dbReference type="GO" id="GO:0016272">
    <property type="term" value="C:prefoldin complex"/>
    <property type="evidence" value="ECO:0007669"/>
    <property type="project" value="InterPro"/>
</dbReference>
<reference evidence="6 7" key="1">
    <citation type="journal article" date="2019" name="Sci. Rep.">
        <title>Orb-weaving spider Araneus ventricosus genome elucidates the spidroin gene catalogue.</title>
        <authorList>
            <person name="Kono N."/>
            <person name="Nakamura H."/>
            <person name="Ohtoshi R."/>
            <person name="Moran D.A.P."/>
            <person name="Shinohara A."/>
            <person name="Yoshida Y."/>
            <person name="Fujiwara M."/>
            <person name="Mori M."/>
            <person name="Tomita M."/>
            <person name="Arakawa K."/>
        </authorList>
    </citation>
    <scope>NUCLEOTIDE SEQUENCE [LARGE SCALE GENOMIC DNA]</scope>
</reference>
<dbReference type="FunFam" id="1.10.287.370:FF:000002">
    <property type="entry name" value="Prefoldin subunit 2"/>
    <property type="match status" value="1"/>
</dbReference>
<proteinExistence type="inferred from homology"/>
<dbReference type="CDD" id="cd23163">
    <property type="entry name" value="Prefoldin_2"/>
    <property type="match status" value="1"/>
</dbReference>
<evidence type="ECO:0000313" key="7">
    <source>
        <dbReference type="Proteomes" id="UP000499080"/>
    </source>
</evidence>
<keyword evidence="3" id="KW-0143">Chaperone</keyword>
<sequence length="153" mass="17393">MASESGKPTKSNEKSKKLTQEQIIGIFNKLRQDQKNYVTKLTEVEQDLNEHSLVVEALKGVDPERVCYRMIGGVLVQRTVKEVLPAVAHNKEQLTKILETLNKQIEEKGKEINEFKEKHNIQFRKEPPNMTVPEAPSKDEPQPSSSVLVKTES</sequence>